<evidence type="ECO:0000256" key="1">
    <source>
        <dbReference type="SAM" id="MobiDB-lite"/>
    </source>
</evidence>
<feature type="transmembrane region" description="Helical" evidence="2">
    <location>
        <begin position="209"/>
        <end position="228"/>
    </location>
</feature>
<feature type="region of interest" description="Disordered" evidence="1">
    <location>
        <begin position="657"/>
        <end position="707"/>
    </location>
</feature>
<feature type="compositionally biased region" description="Basic and acidic residues" evidence="1">
    <location>
        <begin position="523"/>
        <end position="561"/>
    </location>
</feature>
<name>A0A9Q0REF9_ANAIG</name>
<evidence type="ECO:0000313" key="3">
    <source>
        <dbReference type="EMBL" id="KAJ5077696.1"/>
    </source>
</evidence>
<feature type="compositionally biased region" description="Basic residues" evidence="1">
    <location>
        <begin position="666"/>
        <end position="694"/>
    </location>
</feature>
<feature type="transmembrane region" description="Helical" evidence="2">
    <location>
        <begin position="12"/>
        <end position="33"/>
    </location>
</feature>
<gene>
    <name evidence="3" type="ORF">M0811_05795</name>
</gene>
<dbReference type="EMBL" id="JAPDFW010000057">
    <property type="protein sequence ID" value="KAJ5077696.1"/>
    <property type="molecule type" value="Genomic_DNA"/>
</dbReference>
<dbReference type="PANTHER" id="PTHR34116:SF2">
    <property type="entry name" value="THH1_TOM1_TOM3 DOMAIN-CONTAINING PROTEIN"/>
    <property type="match status" value="1"/>
</dbReference>
<proteinExistence type="predicted"/>
<organism evidence="3 4">
    <name type="scientific">Anaeramoeba ignava</name>
    <name type="common">Anaerobic marine amoeba</name>
    <dbReference type="NCBI Taxonomy" id="1746090"/>
    <lineage>
        <taxon>Eukaryota</taxon>
        <taxon>Metamonada</taxon>
        <taxon>Anaeramoebidae</taxon>
        <taxon>Anaeramoeba</taxon>
    </lineage>
</organism>
<feature type="transmembrane region" description="Helical" evidence="2">
    <location>
        <begin position="169"/>
        <end position="189"/>
    </location>
</feature>
<dbReference type="PANTHER" id="PTHR34116">
    <property type="entry name" value="PLASMINOGEN ACTIVATOR INHIBITOR"/>
    <property type="match status" value="1"/>
</dbReference>
<dbReference type="AlphaFoldDB" id="A0A9Q0REF9"/>
<feature type="transmembrane region" description="Helical" evidence="2">
    <location>
        <begin position="234"/>
        <end position="255"/>
    </location>
</feature>
<sequence length="728" mass="84527">MGDLDISITQWITFSLSVLAILCIIGLIFFILQKRKRSFNKIWHFRVNLALTGLIWLLSILLSATFFWSEKGFFPLSETGHKIACLVTLTISRGFAQPFLFLLIFFLLQIRMKTQTFNISKTSKKSCLRSLLFILPMLAVQGILIAVNVTQEKSNVVYNIYDYDNSRCIIPIVSTLAFAIFSFFFLFFFLFRIIKFAGTLKNESFRSRLFFVMWIFILSILGNIGLSFPSQNEYIILFHIIVACITLFACFYTFIIRPILGSRGLYQNLEHFDSQIQNPKLDQEISGNNEGEIQLEDLESQETKKDQKSKTKEESSNEEFLFSPQEDSKHQQPQQQLQIKSLQNAPDSLDISDSEPNDVDTVNLNADSIQTIKQMTRNSRIGRRSIMNTPAVVQNVHNLDGFSSDDLKDESEDNIPKDSLKKDNIPKDSLKKENIPKESLKKDNIPKDSLKKENIPKESLKKDNIPKDSLKKDNIPKDSLKKENIPKDSLKKENIPKESLKKENIPKDSLKDEFDFSNSDENENQKDENQKDQNQKDENQKDENQKNENQKNENQKDENQNRPHKHKQKHRHKHKHKNKNNKQNKSISSEPPKRNVVDSKKIEEIADFYMNESNDPTNIEKVDAKEILTQSLSKYEKTQSNIDQDKIFEIMQILENQEQTDSVQKPTHKKRHHRQHTGKHHKKDSKKSHSRSHSQNKNPSKILNTNLDINIDIDLDNDISNSENQEKK</sequence>
<feature type="compositionally biased region" description="Basic residues" evidence="1">
    <location>
        <begin position="562"/>
        <end position="582"/>
    </location>
</feature>
<protein>
    <submittedName>
        <fullName evidence="3">Plasminogen activator inhibitor</fullName>
    </submittedName>
</protein>
<feature type="compositionally biased region" description="Basic and acidic residues" evidence="1">
    <location>
        <begin position="414"/>
        <end position="514"/>
    </location>
</feature>
<dbReference type="Proteomes" id="UP001149090">
    <property type="component" value="Unassembled WGS sequence"/>
</dbReference>
<feature type="region of interest" description="Disordered" evidence="1">
    <location>
        <begin position="401"/>
        <end position="599"/>
    </location>
</feature>
<reference evidence="3" key="1">
    <citation type="submission" date="2022-10" db="EMBL/GenBank/DDBJ databases">
        <title>Novel sulphate-reducing endosymbionts in the free-living metamonad Anaeramoeba.</title>
        <authorList>
            <person name="Jerlstrom-Hultqvist J."/>
            <person name="Cepicka I."/>
            <person name="Gallot-Lavallee L."/>
            <person name="Salas-Leiva D."/>
            <person name="Curtis B.A."/>
            <person name="Zahonova K."/>
            <person name="Pipaliya S."/>
            <person name="Dacks J."/>
            <person name="Roger A.J."/>
        </authorList>
    </citation>
    <scope>NUCLEOTIDE SEQUENCE</scope>
    <source>
        <strain evidence="3">BMAN</strain>
    </source>
</reference>
<evidence type="ECO:0000313" key="4">
    <source>
        <dbReference type="Proteomes" id="UP001149090"/>
    </source>
</evidence>
<keyword evidence="2" id="KW-1133">Transmembrane helix</keyword>
<feature type="region of interest" description="Disordered" evidence="1">
    <location>
        <begin position="292"/>
        <end position="338"/>
    </location>
</feature>
<dbReference type="OrthoDB" id="10250354at2759"/>
<feature type="compositionally biased region" description="Basic and acidic residues" evidence="1">
    <location>
        <begin position="301"/>
        <end position="315"/>
    </location>
</feature>
<evidence type="ECO:0000256" key="2">
    <source>
        <dbReference type="SAM" id="Phobius"/>
    </source>
</evidence>
<feature type="transmembrane region" description="Helical" evidence="2">
    <location>
        <begin position="128"/>
        <end position="149"/>
    </location>
</feature>
<feature type="transmembrane region" description="Helical" evidence="2">
    <location>
        <begin position="80"/>
        <end position="108"/>
    </location>
</feature>
<accession>A0A9Q0REF9</accession>
<feature type="transmembrane region" description="Helical" evidence="2">
    <location>
        <begin position="45"/>
        <end position="68"/>
    </location>
</feature>
<feature type="region of interest" description="Disordered" evidence="1">
    <location>
        <begin position="346"/>
        <end position="365"/>
    </location>
</feature>
<keyword evidence="2" id="KW-0812">Transmembrane</keyword>
<keyword evidence="4" id="KW-1185">Reference proteome</keyword>
<comment type="caution">
    <text evidence="3">The sequence shown here is derived from an EMBL/GenBank/DDBJ whole genome shotgun (WGS) entry which is preliminary data.</text>
</comment>
<keyword evidence="2" id="KW-0472">Membrane</keyword>